<evidence type="ECO:0008006" key="3">
    <source>
        <dbReference type="Google" id="ProtNLM"/>
    </source>
</evidence>
<dbReference type="InterPro" id="IPR023213">
    <property type="entry name" value="CAT-like_dom_sf"/>
</dbReference>
<comment type="caution">
    <text evidence="1">The sequence shown here is derived from an EMBL/GenBank/DDBJ whole genome shotgun (WGS) entry which is preliminary data.</text>
</comment>
<sequence length="425" mass="47154">MWMLGIMNDAKFQAGDIPCSWDQNQALTSHSLGIKPRDVICRRWYVAHVGVASLICDAWRAVVSEHPALRVEYRRHTSGFWSQRVLSNDEVALWTTVGAYFPDRTSVQQFDDRVSIDTGQLFSFVVTPVFDGVVVELAIDHICIDGVSISLLIGFLNVKIALALNGQPLSEGACDTNFFDRCVKLGPDYRSSVQDLSRWPEVNPGIFPPMAEVEMTARPGIEYGEHKVSARISWEEMDDRYRSSAPGICGAALAQSVSRVIEGIPVSEIPLVAVLSGRTVADQLAVGMYFSYAMLAAQVGDDPLYVRARAVHGRILGAMRRSRTPFALEVLQRTPNQPHGRDYVNESTLNYLQVNHVAEPPELEVSDAVVEVLPVAFQERGYGLARARSVSRMNDLEFEITARTDYLGSEFASSVISELLTDIQR</sequence>
<protein>
    <recommendedName>
        <fullName evidence="3">Condensation domain-containing protein</fullName>
    </recommendedName>
</protein>
<accession>A0A4R5K701</accession>
<keyword evidence="2" id="KW-1185">Reference proteome</keyword>
<organism evidence="1 2">
    <name type="scientific">Arthrobacter terricola</name>
    <dbReference type="NCBI Taxonomy" id="2547396"/>
    <lineage>
        <taxon>Bacteria</taxon>
        <taxon>Bacillati</taxon>
        <taxon>Actinomycetota</taxon>
        <taxon>Actinomycetes</taxon>
        <taxon>Micrococcales</taxon>
        <taxon>Micrococcaceae</taxon>
        <taxon>Arthrobacter</taxon>
    </lineage>
</organism>
<proteinExistence type="predicted"/>
<gene>
    <name evidence="1" type="ORF">E1809_22885</name>
</gene>
<dbReference type="Gene3D" id="3.30.559.10">
    <property type="entry name" value="Chloramphenicol acetyltransferase-like domain"/>
    <property type="match status" value="1"/>
</dbReference>
<evidence type="ECO:0000313" key="1">
    <source>
        <dbReference type="EMBL" id="TDF89456.1"/>
    </source>
</evidence>
<dbReference type="SUPFAM" id="SSF52777">
    <property type="entry name" value="CoA-dependent acyltransferases"/>
    <property type="match status" value="1"/>
</dbReference>
<reference evidence="1 2" key="1">
    <citation type="submission" date="2019-03" db="EMBL/GenBank/DDBJ databases">
        <title>Whole genome sequence of Arthrobacter sp JH1-1.</title>
        <authorList>
            <person name="Trinh H.N."/>
        </authorList>
    </citation>
    <scope>NUCLEOTIDE SEQUENCE [LARGE SCALE GENOMIC DNA]</scope>
    <source>
        <strain evidence="1 2">JH1-1</strain>
    </source>
</reference>
<dbReference type="AlphaFoldDB" id="A0A4R5K701"/>
<evidence type="ECO:0000313" key="2">
    <source>
        <dbReference type="Proteomes" id="UP000295511"/>
    </source>
</evidence>
<dbReference type="OrthoDB" id="9789603at2"/>
<name>A0A4R5K701_9MICC</name>
<dbReference type="Proteomes" id="UP000295511">
    <property type="component" value="Unassembled WGS sequence"/>
</dbReference>
<dbReference type="EMBL" id="SMRU01000039">
    <property type="protein sequence ID" value="TDF89456.1"/>
    <property type="molecule type" value="Genomic_DNA"/>
</dbReference>